<dbReference type="STRING" id="47427.A0A2H3CSW2"/>
<reference evidence="3" key="1">
    <citation type="journal article" date="2017" name="Nat. Ecol. Evol.">
        <title>Genome expansion and lineage-specific genetic innovations in the forest pathogenic fungi Armillaria.</title>
        <authorList>
            <person name="Sipos G."/>
            <person name="Prasanna A.N."/>
            <person name="Walter M.C."/>
            <person name="O'Connor E."/>
            <person name="Balint B."/>
            <person name="Krizsan K."/>
            <person name="Kiss B."/>
            <person name="Hess J."/>
            <person name="Varga T."/>
            <person name="Slot J."/>
            <person name="Riley R."/>
            <person name="Boka B."/>
            <person name="Rigling D."/>
            <person name="Barry K."/>
            <person name="Lee J."/>
            <person name="Mihaltcheva S."/>
            <person name="LaButti K."/>
            <person name="Lipzen A."/>
            <person name="Waldron R."/>
            <person name="Moloney N.M."/>
            <person name="Sperisen C."/>
            <person name="Kredics L."/>
            <person name="Vagvoelgyi C."/>
            <person name="Patrignani A."/>
            <person name="Fitzpatrick D."/>
            <person name="Nagy I."/>
            <person name="Doyle S."/>
            <person name="Anderson J.B."/>
            <person name="Grigoriev I.V."/>
            <person name="Gueldener U."/>
            <person name="Muensterkoetter M."/>
            <person name="Nagy L.G."/>
        </authorList>
    </citation>
    <scope>NUCLEOTIDE SEQUENCE [LARGE SCALE GENOMIC DNA]</scope>
    <source>
        <strain evidence="3">Ar21-2</strain>
    </source>
</reference>
<dbReference type="AlphaFoldDB" id="A0A2H3CSW2"/>
<feature type="compositionally biased region" description="Basic residues" evidence="1">
    <location>
        <begin position="77"/>
        <end position="92"/>
    </location>
</feature>
<evidence type="ECO:0000313" key="3">
    <source>
        <dbReference type="Proteomes" id="UP000217790"/>
    </source>
</evidence>
<feature type="region of interest" description="Disordered" evidence="1">
    <location>
        <begin position="1"/>
        <end position="105"/>
    </location>
</feature>
<evidence type="ECO:0000313" key="2">
    <source>
        <dbReference type="EMBL" id="PBK81528.1"/>
    </source>
</evidence>
<dbReference type="OrthoDB" id="3261690at2759"/>
<dbReference type="InParanoid" id="A0A2H3CSW2"/>
<sequence length="1103" mass="125225">MSDDDIQMARGSSDDSDPDARAQGDDDDDDWEPSIPPGRRRTTSNRHNTDRADRHQSERQNTRVTPDSDEEDERHEYRRRRPTPRRQPRRRAVYHDHSGDEDEHDAVNESLKRGEHTSTAVSLLEFNAAASALWLPINRRHKEPSLRESYIRYVLCGEISEDKYVNITMAGNDLNVAEAKLSRDYDSIIVVSNHIGRMCIDLALVVTLQSRKALKKKLHVKAPFHIWTTNPVAHSEVPKDPGTLPNVYLGSYGTRSSLYLILPNLIDNLQRHDGVPSVTVAEYSEIYKALKAAFQRHKPSIGNRLPGSYAHKEFQAGKGQGHQVRELTELLSPATANAVLQEMCEVVEKFPWGRGARFLTIWRGIKTVTAHDPSDELKRDEYLADPGAFDRGAYGDDANIWVDVGFELSMPGHAIVIRSDAHAILLMKILGINRQVAEEWTRFGYTNYNVDPSSHLTSVAGCHIIVHGNGLGPFLAAYIQFYTSDKALTYDTRCVNNSKFTTGEAVMKNTGQFAYHPFLQKLYDQFVKGAENNDVLARFEVRVPFEHANKVGKDLRVLDFHDGVYCLDREPWWRFKATRIFALSELTSWQNEIHVEYMKRRYWHVLLHCLVAFTVNSINARPEERSGHRLLMSAVWPKTFDLGAHDLIQPAREKADRTAVPAVYVEGGCWFWPSSVITFPRPGIRDVPVPRMTDLVDVPSEAGWNLLGVKYTLYDFCTPDSHSEMRRLDLGRVQQRAVKGDTVKVQGPTNKPLEEYEYLTELQAVQMPSPLFDVGPDIPLEDRVYDEPLPDDAPVFVNQLIEQLPSDLMQKVGQTHDDWKHTRLTQDECQRLQPRVMQDHDIGNVFTHAQVELGTKRQWDELFDKLFKPKTKLGEGRRAARDNIGQLHSVKMWDQYRINTASKNEADLVRGALKDEFDKFVWMIYCSGSRIIQYESKLRRKGRIVTDGDPARSKSSVLLLQNPNLPYRRLILTHGHRVPFRTISYGATEGEDGDGSQEGNGGAEGMRQEESESESEDYNAVTCPLNPSRVHQPAWRYPPSGSCGDRGEMSSSTYELSPSVFPAPAGVFFVDACSCRSQLFGKRVYSQRGRLSVSQKADFGVHL</sequence>
<evidence type="ECO:0000256" key="1">
    <source>
        <dbReference type="SAM" id="MobiDB-lite"/>
    </source>
</evidence>
<dbReference type="EMBL" id="KZ293728">
    <property type="protein sequence ID" value="PBK81528.1"/>
    <property type="molecule type" value="Genomic_DNA"/>
</dbReference>
<organism evidence="2 3">
    <name type="scientific">Armillaria gallica</name>
    <name type="common">Bulbous honey fungus</name>
    <name type="synonym">Armillaria bulbosa</name>
    <dbReference type="NCBI Taxonomy" id="47427"/>
    <lineage>
        <taxon>Eukaryota</taxon>
        <taxon>Fungi</taxon>
        <taxon>Dikarya</taxon>
        <taxon>Basidiomycota</taxon>
        <taxon>Agaricomycotina</taxon>
        <taxon>Agaricomycetes</taxon>
        <taxon>Agaricomycetidae</taxon>
        <taxon>Agaricales</taxon>
        <taxon>Marasmiineae</taxon>
        <taxon>Physalacriaceae</taxon>
        <taxon>Armillaria</taxon>
    </lineage>
</organism>
<dbReference type="OMA" id="IAGCHIT"/>
<keyword evidence="3" id="KW-1185">Reference proteome</keyword>
<protein>
    <submittedName>
        <fullName evidence="2">Uncharacterized protein</fullName>
    </submittedName>
</protein>
<dbReference type="Proteomes" id="UP000217790">
    <property type="component" value="Unassembled WGS sequence"/>
</dbReference>
<feature type="region of interest" description="Disordered" evidence="1">
    <location>
        <begin position="985"/>
        <end position="1020"/>
    </location>
</feature>
<feature type="compositionally biased region" description="Basic and acidic residues" evidence="1">
    <location>
        <begin position="47"/>
        <end position="61"/>
    </location>
</feature>
<name>A0A2H3CSW2_ARMGA</name>
<proteinExistence type="predicted"/>
<gene>
    <name evidence="2" type="ORF">ARMGADRAFT_1039218</name>
</gene>
<accession>A0A2H3CSW2</accession>